<dbReference type="SMART" id="SM00454">
    <property type="entry name" value="SAM"/>
    <property type="match status" value="1"/>
</dbReference>
<dbReference type="PROSITE" id="PS50088">
    <property type="entry name" value="ANK_REPEAT"/>
    <property type="match status" value="1"/>
</dbReference>
<feature type="region of interest" description="Disordered" evidence="4">
    <location>
        <begin position="776"/>
        <end position="795"/>
    </location>
</feature>
<dbReference type="Gene3D" id="1.25.40.20">
    <property type="entry name" value="Ankyrin repeat-containing domain"/>
    <property type="match status" value="1"/>
</dbReference>
<evidence type="ECO:0000313" key="8">
    <source>
        <dbReference type="EMBL" id="KAK7231284.1"/>
    </source>
</evidence>
<keyword evidence="6" id="KW-0732">Signal</keyword>
<dbReference type="EMBL" id="JBBJCI010000417">
    <property type="protein sequence ID" value="KAK7231284.1"/>
    <property type="molecule type" value="Genomic_DNA"/>
</dbReference>
<evidence type="ECO:0000256" key="5">
    <source>
        <dbReference type="SAM" id="Phobius"/>
    </source>
</evidence>
<dbReference type="Pfam" id="PF00536">
    <property type="entry name" value="SAM_1"/>
    <property type="match status" value="1"/>
</dbReference>
<protein>
    <submittedName>
        <fullName evidence="8">Spectrin binding protein</fullName>
    </submittedName>
</protein>
<keyword evidence="5" id="KW-1133">Transmembrane helix</keyword>
<dbReference type="PANTHER" id="PTHR24201">
    <property type="entry name" value="ANK_REP_REGION DOMAIN-CONTAINING PROTEIN"/>
    <property type="match status" value="1"/>
</dbReference>
<dbReference type="InterPro" id="IPR013083">
    <property type="entry name" value="Znf_RING/FYVE/PHD"/>
</dbReference>
<dbReference type="PROSITE" id="PS50297">
    <property type="entry name" value="ANK_REP_REGION"/>
    <property type="match status" value="1"/>
</dbReference>
<evidence type="ECO:0000256" key="1">
    <source>
        <dbReference type="ARBA" id="ARBA00022737"/>
    </source>
</evidence>
<gene>
    <name evidence="8" type="ORF">SO694_00073031</name>
</gene>
<dbReference type="Gene3D" id="3.30.40.10">
    <property type="entry name" value="Zinc/RING finger domain, C3HC4 (zinc finger)"/>
    <property type="match status" value="1"/>
</dbReference>
<dbReference type="SUPFAM" id="SSF47769">
    <property type="entry name" value="SAM/Pointed domain"/>
    <property type="match status" value="1"/>
</dbReference>
<dbReference type="Pfam" id="PF04564">
    <property type="entry name" value="U-box"/>
    <property type="match status" value="1"/>
</dbReference>
<dbReference type="InterPro" id="IPR018247">
    <property type="entry name" value="EF_Hand_1_Ca_BS"/>
</dbReference>
<dbReference type="Pfam" id="PF12796">
    <property type="entry name" value="Ank_2"/>
    <property type="match status" value="1"/>
</dbReference>
<dbReference type="CDD" id="cd09487">
    <property type="entry name" value="SAM_superfamily"/>
    <property type="match status" value="1"/>
</dbReference>
<feature type="chain" id="PRO_5046740350" evidence="6">
    <location>
        <begin position="17"/>
        <end position="1151"/>
    </location>
</feature>
<keyword evidence="2 3" id="KW-0040">ANK repeat</keyword>
<dbReference type="SMART" id="SM00248">
    <property type="entry name" value="ANK"/>
    <property type="match status" value="3"/>
</dbReference>
<dbReference type="Proteomes" id="UP001363151">
    <property type="component" value="Unassembled WGS sequence"/>
</dbReference>
<dbReference type="SUPFAM" id="SSF57850">
    <property type="entry name" value="RING/U-box"/>
    <property type="match status" value="1"/>
</dbReference>
<organism evidence="8 9">
    <name type="scientific">Aureococcus anophagefferens</name>
    <name type="common">Harmful bloom alga</name>
    <dbReference type="NCBI Taxonomy" id="44056"/>
    <lineage>
        <taxon>Eukaryota</taxon>
        <taxon>Sar</taxon>
        <taxon>Stramenopiles</taxon>
        <taxon>Ochrophyta</taxon>
        <taxon>Pelagophyceae</taxon>
        <taxon>Pelagomonadales</taxon>
        <taxon>Pelagomonadaceae</taxon>
        <taxon>Aureococcus</taxon>
    </lineage>
</organism>
<evidence type="ECO:0000256" key="2">
    <source>
        <dbReference type="ARBA" id="ARBA00023043"/>
    </source>
</evidence>
<dbReference type="InterPro" id="IPR002110">
    <property type="entry name" value="Ankyrin_rpt"/>
</dbReference>
<feature type="transmembrane region" description="Helical" evidence="5">
    <location>
        <begin position="624"/>
        <end position="650"/>
    </location>
</feature>
<evidence type="ECO:0000256" key="4">
    <source>
        <dbReference type="SAM" id="MobiDB-lite"/>
    </source>
</evidence>
<name>A0ABR1FIB4_AURAN</name>
<dbReference type="Gene3D" id="1.10.150.50">
    <property type="entry name" value="Transcription Factor, Ets-1"/>
    <property type="match status" value="1"/>
</dbReference>
<dbReference type="InterPro" id="IPR013761">
    <property type="entry name" value="SAM/pointed_sf"/>
</dbReference>
<keyword evidence="5" id="KW-0812">Transmembrane</keyword>
<dbReference type="PROSITE" id="PS00018">
    <property type="entry name" value="EF_HAND_1"/>
    <property type="match status" value="1"/>
</dbReference>
<proteinExistence type="predicted"/>
<reference evidence="8 9" key="1">
    <citation type="submission" date="2024-03" db="EMBL/GenBank/DDBJ databases">
        <title>Aureococcus anophagefferens CCMP1851 and Kratosvirus quantuckense: Draft genome of a second virus-susceptible host strain in the model system.</title>
        <authorList>
            <person name="Chase E."/>
            <person name="Truchon A.R."/>
            <person name="Schepens W."/>
            <person name="Wilhelm S.W."/>
        </authorList>
    </citation>
    <scope>NUCLEOTIDE SEQUENCE [LARGE SCALE GENOMIC DNA]</scope>
    <source>
        <strain evidence="8 9">CCMP1851</strain>
    </source>
</reference>
<comment type="caution">
    <text evidence="8">The sequence shown here is derived from an EMBL/GenBank/DDBJ whole genome shotgun (WGS) entry which is preliminary data.</text>
</comment>
<dbReference type="CDD" id="cd16655">
    <property type="entry name" value="RING-Ubox_WDSUB1-like"/>
    <property type="match status" value="1"/>
</dbReference>
<evidence type="ECO:0000256" key="6">
    <source>
        <dbReference type="SAM" id="SignalP"/>
    </source>
</evidence>
<accession>A0ABR1FIB4</accession>
<feature type="signal peptide" evidence="6">
    <location>
        <begin position="1"/>
        <end position="16"/>
    </location>
</feature>
<evidence type="ECO:0000256" key="3">
    <source>
        <dbReference type="PROSITE-ProRule" id="PRU00023"/>
    </source>
</evidence>
<feature type="region of interest" description="Disordered" evidence="4">
    <location>
        <begin position="112"/>
        <end position="143"/>
    </location>
</feature>
<feature type="compositionally biased region" description="Basic and acidic residues" evidence="4">
    <location>
        <begin position="118"/>
        <end position="128"/>
    </location>
</feature>
<dbReference type="PROSITE" id="PS51698">
    <property type="entry name" value="U_BOX"/>
    <property type="match status" value="1"/>
</dbReference>
<feature type="region of interest" description="Disordered" evidence="4">
    <location>
        <begin position="878"/>
        <end position="945"/>
    </location>
</feature>
<dbReference type="InterPro" id="IPR003613">
    <property type="entry name" value="Ubox_domain"/>
</dbReference>
<dbReference type="PANTHER" id="PTHR24201:SF2">
    <property type="entry name" value="ANKYRIN REPEAT DOMAIN-CONTAINING PROTEIN 42"/>
    <property type="match status" value="1"/>
</dbReference>
<dbReference type="SUPFAM" id="SSF48403">
    <property type="entry name" value="Ankyrin repeat"/>
    <property type="match status" value="1"/>
</dbReference>
<feature type="repeat" description="ANK" evidence="3">
    <location>
        <begin position="423"/>
        <end position="455"/>
    </location>
</feature>
<feature type="domain" description="U-box" evidence="7">
    <location>
        <begin position="1076"/>
        <end position="1150"/>
    </location>
</feature>
<keyword evidence="9" id="KW-1185">Reference proteome</keyword>
<feature type="transmembrane region" description="Helical" evidence="5">
    <location>
        <begin position="591"/>
        <end position="612"/>
    </location>
</feature>
<evidence type="ECO:0000313" key="9">
    <source>
        <dbReference type="Proteomes" id="UP001363151"/>
    </source>
</evidence>
<keyword evidence="1" id="KW-0677">Repeat</keyword>
<dbReference type="InterPro" id="IPR036770">
    <property type="entry name" value="Ankyrin_rpt-contain_sf"/>
</dbReference>
<keyword evidence="5" id="KW-0472">Membrane</keyword>
<dbReference type="InterPro" id="IPR001660">
    <property type="entry name" value="SAM"/>
</dbReference>
<dbReference type="SMART" id="SM00504">
    <property type="entry name" value="Ubox"/>
    <property type="match status" value="1"/>
</dbReference>
<evidence type="ECO:0000259" key="7">
    <source>
        <dbReference type="PROSITE" id="PS51698"/>
    </source>
</evidence>
<sequence length="1151" mass="123893">MRWALWCVALLRVGEGFRASRRIIADDDDDDYDAVGAGSANLIERAIVELEAEYGRTFDAREKAGLRRLGDDYVAESGEANGRGDMMVEYLGGTFRVGPHIFDAAVKAKPRAASGGAKKQDGRGERSRVSRRVIADDDDDDDETNVWEAEIESAVEFFRSVRGAVVDEREAAVLRHGAEEYLKDGGDAEFLTDYLASAFYVGRDDADVEEDRISRTIANLKAKAESGVAENQDVAGLRRVASDLEKNQEARRLATAFGAGGDHSERATAKLFKGLKAVYGVERADRDAYPPVLLELLASLRAIGLHDPDDAAADPDDDDDDDEASYCGAYDDDDDDYVTLEDLEEFDGFLEAIASLSGPADPPAVDAAILAGIERATSLGWDVDTLTVGGDGVLHVAAEHGRADLARALVGDWGASVDLGNAAERTALHVAAEGNFVPVMLALVAGGADVDALDDEGSAPAHVAAAADRVDALEALWRWNANFGLRNGDGGWPAAVAAAAGSLGALEFLADRGLLYDADREPPLLVVAAGANQSGAVAALLLWGAADLDDAIAYATRAEDRARARGPDGDRRRFAAARGLLEETRRAQLTLMVEGVAFELSWVAIVAGLVFFRGEQLLAFSRRGILVGAGLVGVGGLPLLALFLLAWAVVFQGTRWAIRRVRAGFDTAAAADAAARELASEMDAPPPDALRLADASARSARAEAEAAARECAEIQASRTATHKEKWQAKKRARKCAVAKEEAAKRQANQERAEALARVEARKAEAERLEALRKKASAEARARDEAKARATDAMEARAREEARAEARAIVRAREAEAERLEAARILARAEILAREEAEARQKAVEARAREEAEARARAEAERARAVLAAQKAEAERLEAARKQAAAEERARREAEARARAAARKAEAERLEAQKAAAEKAERKKAAAERKKAEAERKAAARAEAEARRKAEAEARAAFEREAELLGAEEEKHAGDDYDDARVVETLAGLGLASYLPLFREQEIDDGALLGLEADDLSDMGVAPAAALRILSAINALRMAASKLAVNEVMDDSARHQAVLEAELKDHRARIAKLQLADVPEDLLCCISCEIMKDPVSADDGNTYERVCIEQWFATGKRTSPRTNEPLESLKLRPNHAIRRLTATYLESRGRAI</sequence>
<dbReference type="InterPro" id="IPR050776">
    <property type="entry name" value="Ank_Repeat/CDKN_Inhibitor"/>
</dbReference>